<dbReference type="GeneID" id="130510729"/>
<dbReference type="AlphaFoldDB" id="A0A9W3DHC2"/>
<accession>A0A9W3DHC2</accession>
<evidence type="ECO:0000313" key="1">
    <source>
        <dbReference type="Proteomes" id="UP000504610"/>
    </source>
</evidence>
<sequence>MGDTLIQHSVRRRSVVAAGKDSSPKRSLVAAIPRAVHQTIGIAVLLLSSSYVDSEMGSLQGLHQGSADAVSAIIGPHDCRGSHRPIRVKARSPRWYCL</sequence>
<dbReference type="Proteomes" id="UP000504610">
    <property type="component" value="Chromosome 4"/>
</dbReference>
<organism evidence="1 2">
    <name type="scientific">Raphanus sativus</name>
    <name type="common">Radish</name>
    <name type="synonym">Raphanus raphanistrum var. sativus</name>
    <dbReference type="NCBI Taxonomy" id="3726"/>
    <lineage>
        <taxon>Eukaryota</taxon>
        <taxon>Viridiplantae</taxon>
        <taxon>Streptophyta</taxon>
        <taxon>Embryophyta</taxon>
        <taxon>Tracheophyta</taxon>
        <taxon>Spermatophyta</taxon>
        <taxon>Magnoliopsida</taxon>
        <taxon>eudicotyledons</taxon>
        <taxon>Gunneridae</taxon>
        <taxon>Pentapetalae</taxon>
        <taxon>rosids</taxon>
        <taxon>malvids</taxon>
        <taxon>Brassicales</taxon>
        <taxon>Brassicaceae</taxon>
        <taxon>Brassiceae</taxon>
        <taxon>Raphanus</taxon>
    </lineage>
</organism>
<protein>
    <submittedName>
        <fullName evidence="2">Uncharacterized protein LOC130510729 isoform X2</fullName>
    </submittedName>
</protein>
<reference evidence="2" key="2">
    <citation type="submission" date="2025-08" db="UniProtKB">
        <authorList>
            <consortium name="RefSeq"/>
        </authorList>
    </citation>
    <scope>IDENTIFICATION</scope>
    <source>
        <tissue evidence="2">Leaf</tissue>
    </source>
</reference>
<proteinExistence type="predicted"/>
<dbReference type="RefSeq" id="XP_056863302.1">
    <property type="nucleotide sequence ID" value="XM_057007322.1"/>
</dbReference>
<name>A0A9W3DHC2_RAPSA</name>
<reference evidence="1" key="1">
    <citation type="journal article" date="2019" name="Database">
        <title>The radish genome database (RadishGD): an integrated information resource for radish genomics.</title>
        <authorList>
            <person name="Yu H.J."/>
            <person name="Baek S."/>
            <person name="Lee Y.J."/>
            <person name="Cho A."/>
            <person name="Mun J.H."/>
        </authorList>
    </citation>
    <scope>NUCLEOTIDE SEQUENCE [LARGE SCALE GENOMIC DNA]</scope>
    <source>
        <strain evidence="1">cv. WK10039</strain>
    </source>
</reference>
<gene>
    <name evidence="2" type="primary">LOC130510729</name>
</gene>
<keyword evidence="1" id="KW-1185">Reference proteome</keyword>
<evidence type="ECO:0000313" key="2">
    <source>
        <dbReference type="RefSeq" id="XP_056863302.1"/>
    </source>
</evidence>